<dbReference type="PROSITE" id="PS51503">
    <property type="entry name" value="HIG1"/>
    <property type="match status" value="1"/>
</dbReference>
<dbReference type="Proteomes" id="UP000249739">
    <property type="component" value="Unassembled WGS sequence"/>
</dbReference>
<protein>
    <submittedName>
        <fullName evidence="6">Twin transmembrane helix small protein</fullName>
    </submittedName>
</protein>
<evidence type="ECO:0000313" key="7">
    <source>
        <dbReference type="Proteomes" id="UP000249739"/>
    </source>
</evidence>
<accession>A0A2W5HF79</accession>
<dbReference type="Pfam" id="PF04588">
    <property type="entry name" value="HIG_1_N"/>
    <property type="match status" value="1"/>
</dbReference>
<feature type="domain" description="HIG1" evidence="5">
    <location>
        <begin position="1"/>
        <end position="65"/>
    </location>
</feature>
<keyword evidence="1 4" id="KW-0812">Transmembrane</keyword>
<evidence type="ECO:0000256" key="1">
    <source>
        <dbReference type="ARBA" id="ARBA00022692"/>
    </source>
</evidence>
<dbReference type="AlphaFoldDB" id="A0A2W5HF79"/>
<dbReference type="InterPro" id="IPR007667">
    <property type="entry name" value="Hypoxia_induced_domain"/>
</dbReference>
<evidence type="ECO:0000256" key="4">
    <source>
        <dbReference type="SAM" id="Phobius"/>
    </source>
</evidence>
<evidence type="ECO:0000313" key="6">
    <source>
        <dbReference type="EMBL" id="PZP54222.1"/>
    </source>
</evidence>
<keyword evidence="2 4" id="KW-1133">Transmembrane helix</keyword>
<name>A0A2W5HF79_9BACT</name>
<comment type="caution">
    <text evidence="6">The sequence shown here is derived from an EMBL/GenBank/DDBJ whole genome shotgun (WGS) entry which is preliminary data.</text>
</comment>
<proteinExistence type="predicted"/>
<keyword evidence="3 4" id="KW-0472">Membrane</keyword>
<sequence length="65" mass="6833">MNSILTIMIAVAMLSVLAVLAIGIAGFVQGGEFNKKYGNKLMQARVVLQGVALALIALAFLLSQK</sequence>
<organism evidence="6 7">
    <name type="scientific">Micavibrio aeruginosavorus</name>
    <dbReference type="NCBI Taxonomy" id="349221"/>
    <lineage>
        <taxon>Bacteria</taxon>
        <taxon>Pseudomonadati</taxon>
        <taxon>Bdellovibrionota</taxon>
        <taxon>Bdellovibrionia</taxon>
        <taxon>Bdellovibrionales</taxon>
        <taxon>Pseudobdellovibrionaceae</taxon>
        <taxon>Micavibrio</taxon>
    </lineage>
</organism>
<dbReference type="NCBIfam" id="NF033233">
    <property type="entry name" value="twin_helix"/>
    <property type="match status" value="1"/>
</dbReference>
<evidence type="ECO:0000256" key="3">
    <source>
        <dbReference type="ARBA" id="ARBA00023136"/>
    </source>
</evidence>
<dbReference type="EMBL" id="QFOT01000147">
    <property type="protein sequence ID" value="PZP54222.1"/>
    <property type="molecule type" value="Genomic_DNA"/>
</dbReference>
<reference evidence="6 7" key="1">
    <citation type="submission" date="2017-08" db="EMBL/GenBank/DDBJ databases">
        <title>Infants hospitalized years apart are colonized by the same room-sourced microbial strains.</title>
        <authorList>
            <person name="Brooks B."/>
            <person name="Olm M.R."/>
            <person name="Firek B.A."/>
            <person name="Baker R."/>
            <person name="Thomas B.C."/>
            <person name="Morowitz M.J."/>
            <person name="Banfield J.F."/>
        </authorList>
    </citation>
    <scope>NUCLEOTIDE SEQUENCE [LARGE SCALE GENOMIC DNA]</scope>
    <source>
        <strain evidence="6">S2_006_000_R2_64</strain>
    </source>
</reference>
<evidence type="ECO:0000256" key="2">
    <source>
        <dbReference type="ARBA" id="ARBA00022989"/>
    </source>
</evidence>
<evidence type="ECO:0000259" key="5">
    <source>
        <dbReference type="PROSITE" id="PS51503"/>
    </source>
</evidence>
<gene>
    <name evidence="6" type="ORF">DI586_10155</name>
</gene>
<feature type="transmembrane region" description="Helical" evidence="4">
    <location>
        <begin position="46"/>
        <end position="63"/>
    </location>
</feature>